<dbReference type="Pfam" id="PF08240">
    <property type="entry name" value="ADH_N"/>
    <property type="match status" value="1"/>
</dbReference>
<accession>A0ABT1STH5</accession>
<evidence type="ECO:0000256" key="3">
    <source>
        <dbReference type="ARBA" id="ARBA00023002"/>
    </source>
</evidence>
<dbReference type="PANTHER" id="PTHR43401">
    <property type="entry name" value="L-THREONINE 3-DEHYDROGENASE"/>
    <property type="match status" value="1"/>
</dbReference>
<dbReference type="InterPro" id="IPR013149">
    <property type="entry name" value="ADH-like_C"/>
</dbReference>
<dbReference type="InterPro" id="IPR002328">
    <property type="entry name" value="ADH_Zn_CS"/>
</dbReference>
<dbReference type="InterPro" id="IPR013154">
    <property type="entry name" value="ADH-like_N"/>
</dbReference>
<comment type="similarity">
    <text evidence="4">Belongs to the zinc-containing alcohol dehydrogenase family.</text>
</comment>
<dbReference type="InterPro" id="IPR050129">
    <property type="entry name" value="Zn_alcohol_dh"/>
</dbReference>
<evidence type="ECO:0000313" key="6">
    <source>
        <dbReference type="EMBL" id="MCQ5343022.1"/>
    </source>
</evidence>
<name>A0ABT1STH5_9FIRM</name>
<reference evidence="6 7" key="1">
    <citation type="submission" date="2022-06" db="EMBL/GenBank/DDBJ databases">
        <title>Isolation of gut microbiota from human fecal samples.</title>
        <authorList>
            <person name="Pamer E.G."/>
            <person name="Barat B."/>
            <person name="Waligurski E."/>
            <person name="Medina S."/>
            <person name="Paddock L."/>
            <person name="Mostad J."/>
        </authorList>
    </citation>
    <scope>NUCLEOTIDE SEQUENCE [LARGE SCALE GENOMIC DNA]</scope>
    <source>
        <strain evidence="6 7">DFI.1.1</strain>
    </source>
</reference>
<evidence type="ECO:0000256" key="2">
    <source>
        <dbReference type="ARBA" id="ARBA00022833"/>
    </source>
</evidence>
<keyword evidence="3" id="KW-0560">Oxidoreductase</keyword>
<dbReference type="InterPro" id="IPR020843">
    <property type="entry name" value="ER"/>
</dbReference>
<dbReference type="EMBL" id="JANGEW010000015">
    <property type="protein sequence ID" value="MCQ5343022.1"/>
    <property type="molecule type" value="Genomic_DNA"/>
</dbReference>
<dbReference type="Proteomes" id="UP001206692">
    <property type="component" value="Unassembled WGS sequence"/>
</dbReference>
<evidence type="ECO:0000313" key="7">
    <source>
        <dbReference type="Proteomes" id="UP001206692"/>
    </source>
</evidence>
<dbReference type="RefSeq" id="WP_082709412.1">
    <property type="nucleotide sequence ID" value="NZ_JAJCIO010000006.1"/>
</dbReference>
<feature type="domain" description="Enoyl reductase (ER)" evidence="5">
    <location>
        <begin position="11"/>
        <end position="313"/>
    </location>
</feature>
<dbReference type="Gene3D" id="3.40.50.720">
    <property type="entry name" value="NAD(P)-binding Rossmann-like Domain"/>
    <property type="match status" value="1"/>
</dbReference>
<dbReference type="Gene3D" id="3.90.180.10">
    <property type="entry name" value="Medium-chain alcohol dehydrogenases, catalytic domain"/>
    <property type="match status" value="1"/>
</dbReference>
<dbReference type="InterPro" id="IPR011032">
    <property type="entry name" value="GroES-like_sf"/>
</dbReference>
<dbReference type="Pfam" id="PF00107">
    <property type="entry name" value="ADH_zinc_N"/>
    <property type="match status" value="1"/>
</dbReference>
<evidence type="ECO:0000259" key="5">
    <source>
        <dbReference type="SMART" id="SM00829"/>
    </source>
</evidence>
<sequence>MTMMKALVVEGPKEFVYQEIPVPALKADEVLVKVRACGICGSDVPRVRDGGVHSFPQIVGHEFSGDVVEVGSAVNPDLKGLRAAVAPLVPCGHCDNCAKGRPAMCTEYSFIGSRQPGAMAEYVAVPAKNLVPIDDEVTYEQAACIEPITVAIHGVERAGELISGSSAIVYGCGTIGILTMQVLKAKGIERVYVIDINQAKLDLAKKLGAYEIINSQTTDVPAYFKEHGLVDYAFETAGVNFLQAQLPDLVKKTGTIVYIGTVPRDVSFKASTFEQILRGELTVTGSWMSYSSPFPGGEWRGAAEYLKSGKIVVDDIVTHRFPLSAGYEAFEALFDPANNALKVMYVMD</sequence>
<gene>
    <name evidence="6" type="ORF">NE675_08320</name>
</gene>
<keyword evidence="2 4" id="KW-0862">Zinc</keyword>
<dbReference type="PROSITE" id="PS00059">
    <property type="entry name" value="ADH_ZINC"/>
    <property type="match status" value="1"/>
</dbReference>
<evidence type="ECO:0000256" key="4">
    <source>
        <dbReference type="RuleBase" id="RU361277"/>
    </source>
</evidence>
<protein>
    <submittedName>
        <fullName evidence="6">Galactitol-1-phosphate 5-dehydrogenase</fullName>
    </submittedName>
</protein>
<organism evidence="6 7">
    <name type="scientific">Megasphaera massiliensis</name>
    <dbReference type="NCBI Taxonomy" id="1232428"/>
    <lineage>
        <taxon>Bacteria</taxon>
        <taxon>Bacillati</taxon>
        <taxon>Bacillota</taxon>
        <taxon>Negativicutes</taxon>
        <taxon>Veillonellales</taxon>
        <taxon>Veillonellaceae</taxon>
        <taxon>Megasphaera</taxon>
    </lineage>
</organism>
<dbReference type="PANTHER" id="PTHR43401:SF2">
    <property type="entry name" value="L-THREONINE 3-DEHYDROGENASE"/>
    <property type="match status" value="1"/>
</dbReference>
<keyword evidence="7" id="KW-1185">Reference proteome</keyword>
<dbReference type="SMART" id="SM00829">
    <property type="entry name" value="PKS_ER"/>
    <property type="match status" value="1"/>
</dbReference>
<comment type="caution">
    <text evidence="6">The sequence shown here is derived from an EMBL/GenBank/DDBJ whole genome shotgun (WGS) entry which is preliminary data.</text>
</comment>
<keyword evidence="1 4" id="KW-0479">Metal-binding</keyword>
<dbReference type="SUPFAM" id="SSF50129">
    <property type="entry name" value="GroES-like"/>
    <property type="match status" value="1"/>
</dbReference>
<dbReference type="SUPFAM" id="SSF51735">
    <property type="entry name" value="NAD(P)-binding Rossmann-fold domains"/>
    <property type="match status" value="1"/>
</dbReference>
<proteinExistence type="inferred from homology"/>
<dbReference type="CDD" id="cd08236">
    <property type="entry name" value="sugar_DH"/>
    <property type="match status" value="1"/>
</dbReference>
<evidence type="ECO:0000256" key="1">
    <source>
        <dbReference type="ARBA" id="ARBA00022723"/>
    </source>
</evidence>
<comment type="cofactor">
    <cofactor evidence="4">
        <name>Zn(2+)</name>
        <dbReference type="ChEBI" id="CHEBI:29105"/>
    </cofactor>
</comment>
<dbReference type="InterPro" id="IPR036291">
    <property type="entry name" value="NAD(P)-bd_dom_sf"/>
</dbReference>